<dbReference type="PANTHER" id="PTHR33067">
    <property type="entry name" value="RNA-DIRECTED DNA POLYMERASE-RELATED"/>
    <property type="match status" value="1"/>
</dbReference>
<keyword evidence="2" id="KW-1185">Reference proteome</keyword>
<name>A0ABR2S4D4_9ROSI</name>
<reference evidence="1 2" key="1">
    <citation type="journal article" date="2024" name="G3 (Bethesda)">
        <title>Genome assembly of Hibiscus sabdariffa L. provides insights into metabolisms of medicinal natural products.</title>
        <authorList>
            <person name="Kim T."/>
        </authorList>
    </citation>
    <scope>NUCLEOTIDE SEQUENCE [LARGE SCALE GENOMIC DNA]</scope>
    <source>
        <strain evidence="1">TK-2024</strain>
        <tissue evidence="1">Old leaves</tissue>
    </source>
</reference>
<organism evidence="1 2">
    <name type="scientific">Hibiscus sabdariffa</name>
    <name type="common">roselle</name>
    <dbReference type="NCBI Taxonomy" id="183260"/>
    <lineage>
        <taxon>Eukaryota</taxon>
        <taxon>Viridiplantae</taxon>
        <taxon>Streptophyta</taxon>
        <taxon>Embryophyta</taxon>
        <taxon>Tracheophyta</taxon>
        <taxon>Spermatophyta</taxon>
        <taxon>Magnoliopsida</taxon>
        <taxon>eudicotyledons</taxon>
        <taxon>Gunneridae</taxon>
        <taxon>Pentapetalae</taxon>
        <taxon>rosids</taxon>
        <taxon>malvids</taxon>
        <taxon>Malvales</taxon>
        <taxon>Malvaceae</taxon>
        <taxon>Malvoideae</taxon>
        <taxon>Hibiscus</taxon>
    </lineage>
</organism>
<proteinExistence type="predicted"/>
<dbReference type="EMBL" id="JBBPBN010000017">
    <property type="protein sequence ID" value="KAK9020038.1"/>
    <property type="molecule type" value="Genomic_DNA"/>
</dbReference>
<comment type="caution">
    <text evidence="1">The sequence shown here is derived from an EMBL/GenBank/DDBJ whole genome shotgun (WGS) entry which is preliminary data.</text>
</comment>
<dbReference type="Proteomes" id="UP001396334">
    <property type="component" value="Unassembled WGS sequence"/>
</dbReference>
<evidence type="ECO:0000313" key="1">
    <source>
        <dbReference type="EMBL" id="KAK9020038.1"/>
    </source>
</evidence>
<sequence length="276" mass="31345">MPTYVKFLKDIITKKRKLERHETVATAKKYVCTLVDIPPKKKDPGSFIISCSIGDNYIGKALCDLGSSVNLMRKSVFMKLGMGIARPTTVILQLADRSHVRPEGKVEDLLVKVGIWMMMRGATTCKTQLLQQPWMIQNSIQIDDFVHLHEEDREEVDDLPFKEQQIKPFIPRFGMKFESLDFTEFVPPKSSLEIAPALELKPLPSHLKYVYLGTNDTLPVIISSQLNANQELSVVNLLKQYNKVLGWTMADLKGISPIICMHKILLDECQNNSMEP</sequence>
<dbReference type="PANTHER" id="PTHR33067:SF32">
    <property type="entry name" value="ASPARTIC PEPTIDASE DDI1-TYPE DOMAIN-CONTAINING PROTEIN"/>
    <property type="match status" value="1"/>
</dbReference>
<accession>A0ABR2S4D4</accession>
<protein>
    <submittedName>
        <fullName evidence="1">Uncharacterized protein</fullName>
    </submittedName>
</protein>
<gene>
    <name evidence="1" type="ORF">V6N11_054536</name>
</gene>
<evidence type="ECO:0000313" key="2">
    <source>
        <dbReference type="Proteomes" id="UP001396334"/>
    </source>
</evidence>
<dbReference type="Gene3D" id="2.40.70.10">
    <property type="entry name" value="Acid Proteases"/>
    <property type="match status" value="1"/>
</dbReference>
<dbReference type="InterPro" id="IPR021109">
    <property type="entry name" value="Peptidase_aspartic_dom_sf"/>
</dbReference>